<dbReference type="EMBL" id="PVQB02000179">
    <property type="protein sequence ID" value="KAF4341754.1"/>
    <property type="molecule type" value="Genomic_DNA"/>
</dbReference>
<protein>
    <submittedName>
        <fullName evidence="3">Uncharacterized protein</fullName>
    </submittedName>
</protein>
<keyword evidence="2" id="KW-0732">Signal</keyword>
<proteinExistence type="predicted"/>
<feature type="signal peptide" evidence="2">
    <location>
        <begin position="1"/>
        <end position="18"/>
    </location>
</feature>
<gene>
    <name evidence="3" type="ORF">FBEOM_4314</name>
</gene>
<feature type="compositionally biased region" description="Basic and acidic residues" evidence="1">
    <location>
        <begin position="64"/>
        <end position="81"/>
    </location>
</feature>
<dbReference type="AlphaFoldDB" id="A0A9P5ANC1"/>
<comment type="caution">
    <text evidence="3">The sequence shown here is derived from an EMBL/GenBank/DDBJ whole genome shotgun (WGS) entry which is preliminary data.</text>
</comment>
<evidence type="ECO:0000256" key="1">
    <source>
        <dbReference type="SAM" id="MobiDB-lite"/>
    </source>
</evidence>
<dbReference type="Proteomes" id="UP000730481">
    <property type="component" value="Unassembled WGS sequence"/>
</dbReference>
<feature type="chain" id="PRO_5040162351" evidence="2">
    <location>
        <begin position="19"/>
        <end position="112"/>
    </location>
</feature>
<reference evidence="3" key="2">
    <citation type="submission" date="2020-02" db="EMBL/GenBank/DDBJ databases">
        <title>Identification and distribution of gene clusters putatively required for synthesis of sphingolipid metabolism inhibitors in phylogenetically diverse species of the filamentous fungus Fusarium.</title>
        <authorList>
            <person name="Kim H.-S."/>
            <person name="Busman M."/>
            <person name="Brown D.W."/>
            <person name="Divon H."/>
            <person name="Uhlig S."/>
            <person name="Proctor R.H."/>
        </authorList>
    </citation>
    <scope>NUCLEOTIDE SEQUENCE</scope>
    <source>
        <strain evidence="3">NRRL 25174</strain>
    </source>
</reference>
<evidence type="ECO:0000256" key="2">
    <source>
        <dbReference type="SAM" id="SignalP"/>
    </source>
</evidence>
<evidence type="ECO:0000313" key="3">
    <source>
        <dbReference type="EMBL" id="KAF4341754.1"/>
    </source>
</evidence>
<keyword evidence="4" id="KW-1185">Reference proteome</keyword>
<evidence type="ECO:0000313" key="4">
    <source>
        <dbReference type="Proteomes" id="UP000730481"/>
    </source>
</evidence>
<organism evidence="3 4">
    <name type="scientific">Fusarium beomiforme</name>
    <dbReference type="NCBI Taxonomy" id="44412"/>
    <lineage>
        <taxon>Eukaryota</taxon>
        <taxon>Fungi</taxon>
        <taxon>Dikarya</taxon>
        <taxon>Ascomycota</taxon>
        <taxon>Pezizomycotina</taxon>
        <taxon>Sordariomycetes</taxon>
        <taxon>Hypocreomycetidae</taxon>
        <taxon>Hypocreales</taxon>
        <taxon>Nectriaceae</taxon>
        <taxon>Fusarium</taxon>
        <taxon>Fusarium burgessii species complex</taxon>
    </lineage>
</organism>
<sequence length="112" mass="12156">MKFSAILLQAIIYSPILAVPMPKGPAELVRTSQLHGPIEAVEPGVPDLERRKVPAKSTTTPIEHPIKGGPPRERSLESNLERRKRPAKSQTTVINHPIKGGPPSARDLESSS</sequence>
<dbReference type="OrthoDB" id="10408716at2759"/>
<feature type="region of interest" description="Disordered" evidence="1">
    <location>
        <begin position="40"/>
        <end position="112"/>
    </location>
</feature>
<name>A0A9P5ANC1_9HYPO</name>
<accession>A0A9P5ANC1</accession>
<reference evidence="3" key="1">
    <citation type="journal article" date="2017" name="Mycologia">
        <title>Fusarium algeriense, sp. nov., a novel toxigenic crown rot pathogen of durum wheat from Algeria is nested in the Fusarium burgessii species complex.</title>
        <authorList>
            <person name="Laraba I."/>
            <person name="Keddad A."/>
            <person name="Boureghda H."/>
            <person name="Abdallah N."/>
            <person name="Vaughan M.M."/>
            <person name="Proctor R.H."/>
            <person name="Busman M."/>
            <person name="O'Donnell K."/>
        </authorList>
    </citation>
    <scope>NUCLEOTIDE SEQUENCE</scope>
    <source>
        <strain evidence="3">NRRL 25174</strain>
    </source>
</reference>